<evidence type="ECO:0000313" key="2">
    <source>
        <dbReference type="EMBL" id="MQX52571.1"/>
    </source>
</evidence>
<feature type="chain" id="PRO_5026720415" description="Secreted protein" evidence="1">
    <location>
        <begin position="24"/>
        <end position="99"/>
    </location>
</feature>
<evidence type="ECO:0008006" key="4">
    <source>
        <dbReference type="Google" id="ProtNLM"/>
    </source>
</evidence>
<accession>A0A6N7LWG2</accession>
<protein>
    <recommendedName>
        <fullName evidence="4">Secreted protein</fullName>
    </recommendedName>
</protein>
<organism evidence="2 3">
    <name type="scientific">Alcanivorax sediminis</name>
    <dbReference type="NCBI Taxonomy" id="2663008"/>
    <lineage>
        <taxon>Bacteria</taxon>
        <taxon>Pseudomonadati</taxon>
        <taxon>Pseudomonadota</taxon>
        <taxon>Gammaproteobacteria</taxon>
        <taxon>Oceanospirillales</taxon>
        <taxon>Alcanivoracaceae</taxon>
        <taxon>Alcanivorax</taxon>
    </lineage>
</organism>
<evidence type="ECO:0000313" key="3">
    <source>
        <dbReference type="Proteomes" id="UP000469421"/>
    </source>
</evidence>
<comment type="caution">
    <text evidence="2">The sequence shown here is derived from an EMBL/GenBank/DDBJ whole genome shotgun (WGS) entry which is preliminary data.</text>
</comment>
<dbReference type="RefSeq" id="WP_153499399.1">
    <property type="nucleotide sequence ID" value="NZ_JBMZXE010000034.1"/>
</dbReference>
<keyword evidence="1" id="KW-0732">Signal</keyword>
<proteinExistence type="predicted"/>
<gene>
    <name evidence="2" type="ORF">GFN93_04880</name>
</gene>
<dbReference type="AlphaFoldDB" id="A0A6N7LWG2"/>
<keyword evidence="3" id="KW-1185">Reference proteome</keyword>
<feature type="signal peptide" evidence="1">
    <location>
        <begin position="1"/>
        <end position="23"/>
    </location>
</feature>
<evidence type="ECO:0000256" key="1">
    <source>
        <dbReference type="SAM" id="SignalP"/>
    </source>
</evidence>
<reference evidence="2 3" key="1">
    <citation type="submission" date="2019-10" db="EMBL/GenBank/DDBJ databases">
        <title>Alcanivorax sp.PA15-N-34 draft genome sequence.</title>
        <authorList>
            <person name="Liao X."/>
            <person name="Shao Z."/>
        </authorList>
    </citation>
    <scope>NUCLEOTIDE SEQUENCE [LARGE SCALE GENOMIC DNA]</scope>
    <source>
        <strain evidence="2 3">PA15-N-34</strain>
    </source>
</reference>
<sequence length="99" mass="10957">MWRERLTGLMAVLLLGMAGQASALCNCYLPESPSIPDGQTASNEQIQFARNKLVGYQEKMQSYKQCLEGCIADAADTENAVVQQWNQTVESFNSRVVNP</sequence>
<dbReference type="Proteomes" id="UP000469421">
    <property type="component" value="Unassembled WGS sequence"/>
</dbReference>
<dbReference type="EMBL" id="WIRE01000001">
    <property type="protein sequence ID" value="MQX52571.1"/>
    <property type="molecule type" value="Genomic_DNA"/>
</dbReference>
<name>A0A6N7LWG2_9GAMM</name>